<evidence type="ECO:0000256" key="3">
    <source>
        <dbReference type="SAM" id="Coils"/>
    </source>
</evidence>
<feature type="coiled-coil region" evidence="3">
    <location>
        <begin position="305"/>
        <end position="389"/>
    </location>
</feature>
<comment type="similarity">
    <text evidence="1">Belongs to the MobA/MobL family.</text>
</comment>
<evidence type="ECO:0000259" key="4">
    <source>
        <dbReference type="Pfam" id="PF03389"/>
    </source>
</evidence>
<dbReference type="InterPro" id="IPR005053">
    <property type="entry name" value="MobA_MobL"/>
</dbReference>
<evidence type="ECO:0000313" key="6">
    <source>
        <dbReference type="Proteomes" id="UP000196759"/>
    </source>
</evidence>
<feature type="domain" description="MobA/MobL protein" evidence="4">
    <location>
        <begin position="34"/>
        <end position="199"/>
    </location>
</feature>
<sequence>MAHYRLCMKNGKAWGAVANFSYNMGMGKYSYKENEIVESFHNIPEWAKSAYDFWEKYSQEDRANSSYKKIELSLQEELSLEENKKMLNEFIKKNIGDNYYYSVVIHDKESNEKGIQNTHAHIMICKRLEDGIKRTPEQFFKRYNSNSPEKGGALTDNEYWGKKQTLINFRENWENTINKYFEKNNINKKVSSKSLEIQREEALKNNDFEKAEMLDRPPVNIDGYILKKNKNNLTEKEKEKIELFNDINEYKSLKELVYSLEIEKKELEELEKINNEKIVELQRGDSLFGDIFVSMEDLFIISIEKNILEDKLNNKEILRKEAIREIDKTYKELELKIDLLQKEVKETIDFENIEKLESKLESLEEKISSDKLEAKILDIKNNIKENINKLTLSEEILQVKLDDNISLIGETSENIKSYNEYQYKNWEINFITLKDTEKEINDLQKKLNNIENDLSDKQLDFYTYNSLSKGEYGKIKKEIENINNILDSELNISTEQGLNLHNDLKILRSKLNNIESEYKRGDGKNKFIRRKYSIKNKYIENYIQLKNEIEKKNMKVSFLKNNILTIPDEKEKEFKEKYAKNRIDIENKSLKTKLNKLEIQEKQLKNSMSDSSLEMMSLNKMTNGKYEELVKKYEDLVILEKTATGTKVLSDIKNEMNSLETERKNLLSSLNKKTYIAVRGAYFKKYKSAIYKIQKSISNVKDKIARNEALKEKKSAFRGSLNSLKNFTPGFVKAELGKVLYTGNINIHDDDKWEKQMKKEMDFSR</sequence>
<feature type="coiled-coil region" evidence="3">
    <location>
        <begin position="433"/>
        <end position="460"/>
    </location>
</feature>
<dbReference type="EMBL" id="CP021934">
    <property type="protein sequence ID" value="ASC02225.1"/>
    <property type="molecule type" value="Genomic_DNA"/>
</dbReference>
<evidence type="ECO:0000256" key="2">
    <source>
        <dbReference type="ARBA" id="ARBA00022971"/>
    </source>
</evidence>
<accession>A0A1Z3CFK2</accession>
<keyword evidence="2" id="KW-0184">Conjugation</keyword>
<dbReference type="AlphaFoldDB" id="A0A1Z3CFK2"/>
<keyword evidence="3" id="KW-0175">Coiled coil</keyword>
<dbReference type="Proteomes" id="UP000196759">
    <property type="component" value="Chromosome"/>
</dbReference>
<feature type="coiled-coil region" evidence="3">
    <location>
        <begin position="192"/>
        <end position="280"/>
    </location>
</feature>
<evidence type="ECO:0000256" key="1">
    <source>
        <dbReference type="ARBA" id="ARBA00010873"/>
    </source>
</evidence>
<evidence type="ECO:0000313" key="5">
    <source>
        <dbReference type="EMBL" id="ASC02225.1"/>
    </source>
</evidence>
<keyword evidence="6" id="KW-1185">Reference proteome</keyword>
<dbReference type="RefSeq" id="WP_088336792.1">
    <property type="nucleotide sequence ID" value="NZ_CP021934.1"/>
</dbReference>
<reference evidence="5 6" key="1">
    <citation type="submission" date="2017-06" db="EMBL/GenBank/DDBJ databases">
        <title>Draft genome sequence of Fusobacterium nucleatum subsp. polymorphum KCOM 1260 (=ChDC F218).</title>
        <authorList>
            <person name="Kook J.-K."/>
            <person name="Park S.-N."/>
            <person name="Lim Y.K."/>
            <person name="Roh H."/>
        </authorList>
    </citation>
    <scope>NUCLEOTIDE SEQUENCE [LARGE SCALE GENOMIC DNA]</scope>
    <source>
        <strain evidence="6">KCOM 1260 (ChDC F218)</strain>
    </source>
</reference>
<protein>
    <recommendedName>
        <fullName evidence="4">MobA/MobL protein domain-containing protein</fullName>
    </recommendedName>
</protein>
<gene>
    <name evidence="5" type="ORF">CBG50_02205</name>
</gene>
<dbReference type="Gene3D" id="3.30.930.30">
    <property type="match status" value="1"/>
</dbReference>
<organism evidence="5 6">
    <name type="scientific">Fusobacterium nucleatum subsp. polymorphum</name>
    <name type="common">Fusobacterium polymorphum</name>
    <dbReference type="NCBI Taxonomy" id="76857"/>
    <lineage>
        <taxon>Bacteria</taxon>
        <taxon>Fusobacteriati</taxon>
        <taxon>Fusobacteriota</taxon>
        <taxon>Fusobacteriia</taxon>
        <taxon>Fusobacteriales</taxon>
        <taxon>Fusobacteriaceae</taxon>
        <taxon>Fusobacterium</taxon>
    </lineage>
</organism>
<feature type="coiled-coil region" evidence="3">
    <location>
        <begin position="535"/>
        <end position="614"/>
    </location>
</feature>
<proteinExistence type="inferred from homology"/>
<name>A0A1Z3CFK2_FUSNP</name>
<dbReference type="Pfam" id="PF03389">
    <property type="entry name" value="MobA_MobL"/>
    <property type="match status" value="1"/>
</dbReference>